<dbReference type="Gene3D" id="3.40.50.150">
    <property type="entry name" value="Vaccinia Virus protein VP39"/>
    <property type="match status" value="1"/>
</dbReference>
<feature type="repeat" description="TPR" evidence="1">
    <location>
        <begin position="111"/>
        <end position="144"/>
    </location>
</feature>
<dbReference type="RefSeq" id="WP_199385752.1">
    <property type="nucleotide sequence ID" value="NZ_JAEMHM010000017.1"/>
</dbReference>
<dbReference type="InterPro" id="IPR019734">
    <property type="entry name" value="TPR_rpt"/>
</dbReference>
<dbReference type="PROSITE" id="PS50005">
    <property type="entry name" value="TPR"/>
    <property type="match status" value="4"/>
</dbReference>
<dbReference type="GO" id="GO:0008757">
    <property type="term" value="F:S-adenosylmethionine-dependent methyltransferase activity"/>
    <property type="evidence" value="ECO:0007669"/>
    <property type="project" value="InterPro"/>
</dbReference>
<dbReference type="Pfam" id="PF13432">
    <property type="entry name" value="TPR_16"/>
    <property type="match status" value="2"/>
</dbReference>
<feature type="repeat" description="TPR" evidence="1">
    <location>
        <begin position="77"/>
        <end position="110"/>
    </location>
</feature>
<feature type="repeat" description="TPR" evidence="1">
    <location>
        <begin position="43"/>
        <end position="76"/>
    </location>
</feature>
<evidence type="ECO:0000256" key="1">
    <source>
        <dbReference type="PROSITE-ProRule" id="PRU00339"/>
    </source>
</evidence>
<name>A0A8J7M1S1_9BACT</name>
<feature type="domain" description="Methyltransferase type 11" evidence="2">
    <location>
        <begin position="280"/>
        <end position="372"/>
    </location>
</feature>
<dbReference type="Gene3D" id="1.25.40.10">
    <property type="entry name" value="Tetratricopeptide repeat domain"/>
    <property type="match status" value="2"/>
</dbReference>
<dbReference type="Pfam" id="PF08241">
    <property type="entry name" value="Methyltransf_11"/>
    <property type="match status" value="1"/>
</dbReference>
<reference evidence="3" key="1">
    <citation type="submission" date="2020-12" db="EMBL/GenBank/DDBJ databases">
        <title>Geomonas sp. Red875, isolated from river sediment.</title>
        <authorList>
            <person name="Xu Z."/>
            <person name="Zhang Z."/>
            <person name="Masuda Y."/>
            <person name="Itoh H."/>
            <person name="Senoo K."/>
        </authorList>
    </citation>
    <scope>NUCLEOTIDE SEQUENCE</scope>
    <source>
        <strain evidence="3">Red875</strain>
    </source>
</reference>
<dbReference type="SMART" id="SM00028">
    <property type="entry name" value="TPR"/>
    <property type="match status" value="6"/>
</dbReference>
<dbReference type="Proteomes" id="UP000636888">
    <property type="component" value="Unassembled WGS sequence"/>
</dbReference>
<evidence type="ECO:0000313" key="4">
    <source>
        <dbReference type="Proteomes" id="UP000636888"/>
    </source>
</evidence>
<dbReference type="SUPFAM" id="SSF53335">
    <property type="entry name" value="S-adenosyl-L-methionine-dependent methyltransferases"/>
    <property type="match status" value="1"/>
</dbReference>
<evidence type="ECO:0000259" key="2">
    <source>
        <dbReference type="Pfam" id="PF08241"/>
    </source>
</evidence>
<protein>
    <submittedName>
        <fullName evidence="3">Tetratricopeptide repeat protein</fullName>
    </submittedName>
</protein>
<evidence type="ECO:0000313" key="3">
    <source>
        <dbReference type="EMBL" id="MBJ6726843.1"/>
    </source>
</evidence>
<dbReference type="CDD" id="cd02440">
    <property type="entry name" value="AdoMet_MTases"/>
    <property type="match status" value="1"/>
</dbReference>
<feature type="repeat" description="TPR" evidence="1">
    <location>
        <begin position="145"/>
        <end position="178"/>
    </location>
</feature>
<dbReference type="InterPro" id="IPR011990">
    <property type="entry name" value="TPR-like_helical_dom_sf"/>
</dbReference>
<dbReference type="InterPro" id="IPR029063">
    <property type="entry name" value="SAM-dependent_MTases_sf"/>
</dbReference>
<gene>
    <name evidence="3" type="ORF">JFN93_19205</name>
</gene>
<dbReference type="EMBL" id="JAEMHM010000017">
    <property type="protein sequence ID" value="MBJ6726843.1"/>
    <property type="molecule type" value="Genomic_DNA"/>
</dbReference>
<dbReference type="PROSITE" id="PS50293">
    <property type="entry name" value="TPR_REGION"/>
    <property type="match status" value="2"/>
</dbReference>
<dbReference type="Pfam" id="PF14559">
    <property type="entry name" value="TPR_19"/>
    <property type="match status" value="1"/>
</dbReference>
<dbReference type="SUPFAM" id="SSF48452">
    <property type="entry name" value="TPR-like"/>
    <property type="match status" value="1"/>
</dbReference>
<dbReference type="PANTHER" id="PTHR12558">
    <property type="entry name" value="CELL DIVISION CYCLE 16,23,27"/>
    <property type="match status" value="1"/>
</dbReference>
<keyword evidence="1" id="KW-0802">TPR repeat</keyword>
<accession>A0A8J7M1S1</accession>
<dbReference type="InterPro" id="IPR013216">
    <property type="entry name" value="Methyltransf_11"/>
</dbReference>
<proteinExistence type="predicted"/>
<dbReference type="AlphaFoldDB" id="A0A8J7M1S1"/>
<comment type="caution">
    <text evidence="3">The sequence shown here is derived from an EMBL/GenBank/DDBJ whole genome shotgun (WGS) entry which is preliminary data.</text>
</comment>
<keyword evidence="4" id="KW-1185">Reference proteome</keyword>
<organism evidence="3 4">
    <name type="scientific">Geomesophilobacter sediminis</name>
    <dbReference type="NCBI Taxonomy" id="2798584"/>
    <lineage>
        <taxon>Bacteria</taxon>
        <taxon>Pseudomonadati</taxon>
        <taxon>Thermodesulfobacteriota</taxon>
        <taxon>Desulfuromonadia</taxon>
        <taxon>Geobacterales</taxon>
        <taxon>Geobacteraceae</taxon>
        <taxon>Geomesophilobacter</taxon>
    </lineage>
</organism>
<dbReference type="PANTHER" id="PTHR12558:SF33">
    <property type="entry name" value="BLL7664 PROTEIN"/>
    <property type="match status" value="1"/>
</dbReference>
<sequence length="437" mass="48087">MTAGINLSIAEALDLARLLQDHEAGVEAEKLYRRVLDAAPDHLDALHFCALLCHRQGRLDEAERLIRRILELDPNNADAHNNLGNVMQTVEKSEEAERRYRRAIELDPNHPSAFSNLGVVLAAAGRHEEAVASYRRAVEIDPNSAEVRCNLGNALRRTMVLDEAVAAYQDAIRVNPGHDDAWNGLALSFRLAKRHDLAARVFEDWLRFRPGDPSIQYLMDACCGERTPERAPDAYIRTVFDGFAEGFDSHLKTLSYRASELICDELASALPKPRRRLDVLDAGCGTGLCGPRLAPYARILTGVDLSPQMLTKAEERKVYDALVQAEISEFMGRHRGSYDVVLCCDTLCYFGELTQLFGLVHAALRPAGVFAFTVEASDEADGVKLTPTGRYVHGRAYVYDALATAGLSVRSYACESLRTEGGNPVAGHLVVAERAAA</sequence>